<feature type="compositionally biased region" description="Low complexity" evidence="1">
    <location>
        <begin position="541"/>
        <end position="556"/>
    </location>
</feature>
<dbReference type="SUPFAM" id="SSF51905">
    <property type="entry name" value="FAD/NAD(P)-binding domain"/>
    <property type="match status" value="1"/>
</dbReference>
<evidence type="ECO:0000256" key="1">
    <source>
        <dbReference type="SAM" id="MobiDB-lite"/>
    </source>
</evidence>
<protein>
    <submittedName>
        <fullName evidence="2">Uncharacterized protein</fullName>
    </submittedName>
</protein>
<reference evidence="3" key="1">
    <citation type="journal article" date="2019" name="Int. J. Syst. Evol. Microbiol.">
        <title>The Global Catalogue of Microorganisms (GCM) 10K type strain sequencing project: providing services to taxonomists for standard genome sequencing and annotation.</title>
        <authorList>
            <consortium name="The Broad Institute Genomics Platform"/>
            <consortium name="The Broad Institute Genome Sequencing Center for Infectious Disease"/>
            <person name="Wu L."/>
            <person name="Ma J."/>
        </authorList>
    </citation>
    <scope>NUCLEOTIDE SEQUENCE [LARGE SCALE GENOMIC DNA]</scope>
    <source>
        <strain evidence="3">JCM 18298</strain>
    </source>
</reference>
<evidence type="ECO:0000313" key="3">
    <source>
        <dbReference type="Proteomes" id="UP001500603"/>
    </source>
</evidence>
<gene>
    <name evidence="2" type="ORF">GCM10023318_44280</name>
</gene>
<dbReference type="Gene3D" id="3.50.50.60">
    <property type="entry name" value="FAD/NAD(P)-binding domain"/>
    <property type="match status" value="1"/>
</dbReference>
<feature type="compositionally biased region" description="Basic and acidic residues" evidence="1">
    <location>
        <begin position="557"/>
        <end position="585"/>
    </location>
</feature>
<proteinExistence type="predicted"/>
<name>A0ABP9KP63_9NOCA</name>
<feature type="region of interest" description="Disordered" evidence="1">
    <location>
        <begin position="541"/>
        <end position="611"/>
    </location>
</feature>
<evidence type="ECO:0000313" key="2">
    <source>
        <dbReference type="EMBL" id="GAA5061572.1"/>
    </source>
</evidence>
<dbReference type="PANTHER" id="PTHR43422:SF3">
    <property type="entry name" value="THIAMINE THIAZOLE SYNTHASE"/>
    <property type="match status" value="1"/>
</dbReference>
<comment type="caution">
    <text evidence="2">The sequence shown here is derived from an EMBL/GenBank/DDBJ whole genome shotgun (WGS) entry which is preliminary data.</text>
</comment>
<keyword evidence="3" id="KW-1185">Reference proteome</keyword>
<dbReference type="PANTHER" id="PTHR43422">
    <property type="entry name" value="THIAMINE THIAZOLE SYNTHASE"/>
    <property type="match status" value="1"/>
</dbReference>
<sequence length="611" mass="63220">MSNARHAVVLGAGIAGLLAARVLTEHFGRVTVIERDTLGDDARRGVPQGRHLHGLLDRGRTSIEQLFPGFTAEMSEHGATTVEALVGTRWYIGGLRAAPTATGLTSVIASRPLLESVLRQRTTDLPQVRWAVGTAAGLVGDSHRVRGVAVRAGDETYTLTADLVVDATGRGSRVTQWLAELGALAAPEERLDVDLGYASRLYEHRPEHLDGHSSVIISTGPNGRGGGAVLVEGGRWQVTLAGMLGDHPPTDKDGFAAFAETISSRDIHEIISTATPLGAAVPHRFRSPVWRRFDRLPTVPQGFLAIGDALCHFNPLYAQGMTVAAQQTLVLRSCLRAGDTGDLPERFYSAVAPVIDVAWRLSTGSDLANPAVVGPRDLRTRLTNRYVARAQRAAHYHPSVARAFLRVANLVDPPAALLAPSTAWRILMRGSTSAVVSTGDVSGPAAVSVAAAHPTGAAQAGPFSADVPRRDGSLDDSVADEAGCVTGAAGSVMGEVGVVAQGADLAGEVGVGVVARAGLDAYGAGLAVDEAGVVVHGAGPAAHEADPAAHGAGPAAHEADPAAHEADPGAHEADPGAHAADEISREPASPVNPLAYQPARTEGQPASHTDL</sequence>
<dbReference type="RefSeq" id="WP_345497547.1">
    <property type="nucleotide sequence ID" value="NZ_BAABJM010000004.1"/>
</dbReference>
<organism evidence="2 3">
    <name type="scientific">Nocardia callitridis</name>
    <dbReference type="NCBI Taxonomy" id="648753"/>
    <lineage>
        <taxon>Bacteria</taxon>
        <taxon>Bacillati</taxon>
        <taxon>Actinomycetota</taxon>
        <taxon>Actinomycetes</taxon>
        <taxon>Mycobacteriales</taxon>
        <taxon>Nocardiaceae</taxon>
        <taxon>Nocardia</taxon>
    </lineage>
</organism>
<dbReference type="Proteomes" id="UP001500603">
    <property type="component" value="Unassembled WGS sequence"/>
</dbReference>
<dbReference type="EMBL" id="BAABJM010000004">
    <property type="protein sequence ID" value="GAA5061572.1"/>
    <property type="molecule type" value="Genomic_DNA"/>
</dbReference>
<accession>A0ABP9KP63</accession>
<dbReference type="InterPro" id="IPR036188">
    <property type="entry name" value="FAD/NAD-bd_sf"/>
</dbReference>